<dbReference type="EMBL" id="BMIX01000002">
    <property type="protein sequence ID" value="GGG31618.1"/>
    <property type="molecule type" value="Genomic_DNA"/>
</dbReference>
<evidence type="ECO:0000313" key="2">
    <source>
        <dbReference type="Proteomes" id="UP000605733"/>
    </source>
</evidence>
<accession>A0ABQ1WIZ4</accession>
<gene>
    <name evidence="1" type="ORF">GCM10011532_13900</name>
</gene>
<reference evidence="2" key="1">
    <citation type="journal article" date="2019" name="Int. J. Syst. Evol. Microbiol.">
        <title>The Global Catalogue of Microorganisms (GCM) 10K type strain sequencing project: providing services to taxonomists for standard genome sequencing and annotation.</title>
        <authorList>
            <consortium name="The Broad Institute Genomics Platform"/>
            <consortium name="The Broad Institute Genome Sequencing Center for Infectious Disease"/>
            <person name="Wu L."/>
            <person name="Ma J."/>
        </authorList>
    </citation>
    <scope>NUCLEOTIDE SEQUENCE [LARGE SCALE GENOMIC DNA]</scope>
    <source>
        <strain evidence="2">CGMCC 1.15422</strain>
    </source>
</reference>
<sequence length="188" mass="21975">MRYLLIIPSLIFTLNFAYSQDQLILKNGEIVTGVVTAINKEVVRIDSDDAGRVKRYTDRDVEKAIIFIDDKEVEFTYETVPFLGKVLLGKLYDGKVDLYTTQTYVPGGEDHTKPNNYRMGGQWSMYYMKKDKEDDFFDLNYDGVLFNKFHNRVSKYFNDCPSLSKKIKNKEFKMENLEEIAKTYNSCE</sequence>
<evidence type="ECO:0000313" key="1">
    <source>
        <dbReference type="EMBL" id="GGG31618.1"/>
    </source>
</evidence>
<protein>
    <submittedName>
        <fullName evidence="1">Uncharacterized protein</fullName>
    </submittedName>
</protein>
<organism evidence="1 2">
    <name type="scientific">Christiangramia forsetii</name>
    <dbReference type="NCBI Taxonomy" id="411153"/>
    <lineage>
        <taxon>Bacteria</taxon>
        <taxon>Pseudomonadati</taxon>
        <taxon>Bacteroidota</taxon>
        <taxon>Flavobacteriia</taxon>
        <taxon>Flavobacteriales</taxon>
        <taxon>Flavobacteriaceae</taxon>
        <taxon>Christiangramia</taxon>
    </lineage>
</organism>
<dbReference type="Proteomes" id="UP000605733">
    <property type="component" value="Unassembled WGS sequence"/>
</dbReference>
<proteinExistence type="predicted"/>
<keyword evidence="2" id="KW-1185">Reference proteome</keyword>
<name>A0ABQ1WIZ4_9FLAO</name>
<comment type="caution">
    <text evidence="1">The sequence shown here is derived from an EMBL/GenBank/DDBJ whole genome shotgun (WGS) entry which is preliminary data.</text>
</comment>
<dbReference type="RefSeq" id="WP_011710965.1">
    <property type="nucleotide sequence ID" value="NZ_BMIX01000002.1"/>
</dbReference>